<sequence>MNSIKMTALLLAVFMTGCSTINYSDTAKREYFSEPPVEEVVEVYVGDYMLNQGLSTTSDYLILERFVDGIAYNIPQGAYSRIGDYKGVPYFSVTTTTGRTIIYAAGLIDTPIALHSKTGGEELCVTSVSYQQASCYDALFKIEKRTITDSQSFQQTLIYNGSVGKKINISYREFAKGTARDAFTNSVEYDMSKSNIINYKGARIEVLDYDNSSIKFKVLKHFHDDFTAGI</sequence>
<feature type="signal peptide" evidence="1">
    <location>
        <begin position="1"/>
        <end position="24"/>
    </location>
</feature>
<dbReference type="AlphaFoldDB" id="A6W3I4"/>
<organism evidence="2">
    <name type="scientific">Marinomonas sp. (strain MWYL1)</name>
    <dbReference type="NCBI Taxonomy" id="400668"/>
    <lineage>
        <taxon>Bacteria</taxon>
        <taxon>Pseudomonadati</taxon>
        <taxon>Pseudomonadota</taxon>
        <taxon>Gammaproteobacteria</taxon>
        <taxon>Oceanospirillales</taxon>
        <taxon>Oceanospirillaceae</taxon>
        <taxon>Marinomonas</taxon>
    </lineage>
</organism>
<keyword evidence="1" id="KW-0732">Signal</keyword>
<dbReference type="OrthoDB" id="1419830at2"/>
<evidence type="ECO:0000256" key="1">
    <source>
        <dbReference type="SAM" id="SignalP"/>
    </source>
</evidence>
<evidence type="ECO:0000313" key="2">
    <source>
        <dbReference type="EMBL" id="ABR73263.1"/>
    </source>
</evidence>
<feature type="chain" id="PRO_5002702271" description="Lipoprotein" evidence="1">
    <location>
        <begin position="25"/>
        <end position="230"/>
    </location>
</feature>
<accession>A6W3I4</accession>
<dbReference type="HOGENOM" id="CLU_106292_0_0_6"/>
<dbReference type="eggNOG" id="ENOG50300Z0">
    <property type="taxonomic scope" value="Bacteria"/>
</dbReference>
<proteinExistence type="predicted"/>
<dbReference type="STRING" id="400668.Mmwyl1_4368"/>
<reference evidence="2" key="1">
    <citation type="submission" date="2007-06" db="EMBL/GenBank/DDBJ databases">
        <title>Complete sequence of Marinomonas sp. MWYL1.</title>
        <authorList>
            <consortium name="US DOE Joint Genome Institute"/>
            <person name="Copeland A."/>
            <person name="Lucas S."/>
            <person name="Lapidus A."/>
            <person name="Barry K."/>
            <person name="Glavina del Rio T."/>
            <person name="Dalin E."/>
            <person name="Tice H."/>
            <person name="Pitluck S."/>
            <person name="Kiss H."/>
            <person name="Brettin T."/>
            <person name="Bruce D."/>
            <person name="Detter J.C."/>
            <person name="Han C."/>
            <person name="Schmutz J."/>
            <person name="Larimer F."/>
            <person name="Land M."/>
            <person name="Hauser L."/>
            <person name="Kyrpides N."/>
            <person name="Kim E."/>
            <person name="Johnston A.W.B."/>
            <person name="Todd J.D."/>
            <person name="Rogers R."/>
            <person name="Wexler M."/>
            <person name="Bond P.L."/>
            <person name="Li Y."/>
            <person name="Richardson P."/>
        </authorList>
    </citation>
    <scope>NUCLEOTIDE SEQUENCE [LARGE SCALE GENOMIC DNA]</scope>
    <source>
        <strain evidence="2">MWYL1</strain>
    </source>
</reference>
<dbReference type="EMBL" id="CP000749">
    <property type="protein sequence ID" value="ABR73263.1"/>
    <property type="molecule type" value="Genomic_DNA"/>
</dbReference>
<dbReference type="PROSITE" id="PS51257">
    <property type="entry name" value="PROKAR_LIPOPROTEIN"/>
    <property type="match status" value="1"/>
</dbReference>
<evidence type="ECO:0008006" key="3">
    <source>
        <dbReference type="Google" id="ProtNLM"/>
    </source>
</evidence>
<name>A6W3I4_MARMS</name>
<protein>
    <recommendedName>
        <fullName evidence="3">Lipoprotein</fullName>
    </recommendedName>
</protein>
<dbReference type="KEGG" id="mmw:Mmwyl1_4368"/>
<gene>
    <name evidence="2" type="ordered locus">Mmwyl1_4368</name>
</gene>